<sequence>MPCNSYRTFPSTVSVHHWGEWGDGEDVGWNAVPVGRPV</sequence>
<evidence type="ECO:0000313" key="2">
    <source>
        <dbReference type="Proteomes" id="UP000027178"/>
    </source>
</evidence>
<accession>A0A066YV68</accession>
<evidence type="ECO:0000313" key="1">
    <source>
        <dbReference type="EMBL" id="KDN83874.1"/>
    </source>
</evidence>
<dbReference type="PATRIC" id="fig|1348663.4.peg.4364"/>
<dbReference type="Proteomes" id="UP000027178">
    <property type="component" value="Unassembled WGS sequence"/>
</dbReference>
<dbReference type="HOGENOM" id="CLU_3328897_0_0_11"/>
<organism evidence="1 2">
    <name type="scientific">Kitasatospora cheerisanensis KCTC 2395</name>
    <dbReference type="NCBI Taxonomy" id="1348663"/>
    <lineage>
        <taxon>Bacteria</taxon>
        <taxon>Bacillati</taxon>
        <taxon>Actinomycetota</taxon>
        <taxon>Actinomycetes</taxon>
        <taxon>Kitasatosporales</taxon>
        <taxon>Streptomycetaceae</taxon>
        <taxon>Kitasatospora</taxon>
    </lineage>
</organism>
<reference evidence="1 2" key="1">
    <citation type="submission" date="2014-05" db="EMBL/GenBank/DDBJ databases">
        <title>Draft Genome Sequence of Kitasatospora cheerisanensis KCTC 2395.</title>
        <authorList>
            <person name="Nam D.H."/>
        </authorList>
    </citation>
    <scope>NUCLEOTIDE SEQUENCE [LARGE SCALE GENOMIC DNA]</scope>
    <source>
        <strain evidence="1 2">KCTC 2395</strain>
    </source>
</reference>
<name>A0A066YV68_9ACTN</name>
<dbReference type="AlphaFoldDB" id="A0A066YV68"/>
<proteinExistence type="predicted"/>
<gene>
    <name evidence="1" type="ORF">KCH_45230</name>
</gene>
<dbReference type="EMBL" id="JNBY01000094">
    <property type="protein sequence ID" value="KDN83874.1"/>
    <property type="molecule type" value="Genomic_DNA"/>
</dbReference>
<protein>
    <submittedName>
        <fullName evidence="1">Uncharacterized protein</fullName>
    </submittedName>
</protein>
<keyword evidence="2" id="KW-1185">Reference proteome</keyword>
<comment type="caution">
    <text evidence="1">The sequence shown here is derived from an EMBL/GenBank/DDBJ whole genome shotgun (WGS) entry which is preliminary data.</text>
</comment>